<evidence type="ECO:0000313" key="2">
    <source>
        <dbReference type="EMBL" id="CAA9998524.1"/>
    </source>
</evidence>
<sequence length="122" mass="14018">MDNSMRTYLQRYPSDEFSPPADLWAPPGPATGPGTSTTARCRSEAFLQTPWEEIRLSGAAKMANLRQPWARRRNISQNREEGGLDSIDCSWPALLPIPSRREPCPYFGRRHCCYKKYRNWAV</sequence>
<organism evidence="2 3">
    <name type="scientific">Nesidiocoris tenuis</name>
    <dbReference type="NCBI Taxonomy" id="355587"/>
    <lineage>
        <taxon>Eukaryota</taxon>
        <taxon>Metazoa</taxon>
        <taxon>Ecdysozoa</taxon>
        <taxon>Arthropoda</taxon>
        <taxon>Hexapoda</taxon>
        <taxon>Insecta</taxon>
        <taxon>Pterygota</taxon>
        <taxon>Neoptera</taxon>
        <taxon>Paraneoptera</taxon>
        <taxon>Hemiptera</taxon>
        <taxon>Heteroptera</taxon>
        <taxon>Panheteroptera</taxon>
        <taxon>Cimicomorpha</taxon>
        <taxon>Miridae</taxon>
        <taxon>Dicyphina</taxon>
        <taxon>Nesidiocoris</taxon>
    </lineage>
</organism>
<name>A0A6H5G8H7_9HEMI</name>
<evidence type="ECO:0000313" key="3">
    <source>
        <dbReference type="Proteomes" id="UP000479000"/>
    </source>
</evidence>
<dbReference type="Proteomes" id="UP000479000">
    <property type="component" value="Unassembled WGS sequence"/>
</dbReference>
<feature type="region of interest" description="Disordered" evidence="1">
    <location>
        <begin position="12"/>
        <end position="38"/>
    </location>
</feature>
<reference evidence="2 3" key="1">
    <citation type="submission" date="2020-02" db="EMBL/GenBank/DDBJ databases">
        <authorList>
            <person name="Ferguson B K."/>
        </authorList>
    </citation>
    <scope>NUCLEOTIDE SEQUENCE [LARGE SCALE GENOMIC DNA]</scope>
</reference>
<keyword evidence="3" id="KW-1185">Reference proteome</keyword>
<accession>A0A6H5G8H7</accession>
<gene>
    <name evidence="2" type="ORF">NTEN_LOCUS4807</name>
</gene>
<protein>
    <submittedName>
        <fullName evidence="2">Uncharacterized protein</fullName>
    </submittedName>
</protein>
<dbReference type="AlphaFoldDB" id="A0A6H5G8H7"/>
<proteinExistence type="predicted"/>
<evidence type="ECO:0000256" key="1">
    <source>
        <dbReference type="SAM" id="MobiDB-lite"/>
    </source>
</evidence>
<dbReference type="EMBL" id="CADCXU010007181">
    <property type="protein sequence ID" value="CAA9998524.1"/>
    <property type="molecule type" value="Genomic_DNA"/>
</dbReference>